<dbReference type="Proteomes" id="UP000289340">
    <property type="component" value="Chromosome 16"/>
</dbReference>
<reference evidence="9 10" key="1">
    <citation type="submission" date="2018-09" db="EMBL/GenBank/DDBJ databases">
        <title>A high-quality reference genome of wild soybean provides a powerful tool to mine soybean genomes.</title>
        <authorList>
            <person name="Xie M."/>
            <person name="Chung C.Y.L."/>
            <person name="Li M.-W."/>
            <person name="Wong F.-L."/>
            <person name="Chan T.-F."/>
            <person name="Lam H.-M."/>
        </authorList>
    </citation>
    <scope>NUCLEOTIDE SEQUENCE [LARGE SCALE GENOMIC DNA]</scope>
    <source>
        <strain evidence="10">cv. W05</strain>
        <tissue evidence="9">Hypocotyl of etiolated seedlings</tissue>
    </source>
</reference>
<sequence>MASRRGGVSLPDRPSNNSSSVLTNISCSSIVTRGKEAAGDAAFVTKKLLRSTSKVAWITDTTFLFLVVLLIVNSSTTSSSNRERDVSLLTLGRVINALVEHSPHVPYRDSKLTRILRDSLGGKTKTCIIATISLSAYCMEETLSTLDYASRAKSIKNKPEANQKVSKAVLLKDLYMEIDRMKEDIRAAREKNGVCISHERFAKEEAEKKELADARKKKRKRHFTLEQELARLWEKMRHHEIAKEDRAKLVTEALQKMKGKIPEIAKMNV</sequence>
<dbReference type="InterPro" id="IPR047149">
    <property type="entry name" value="KIF11-like"/>
</dbReference>
<dbReference type="GO" id="GO:0007018">
    <property type="term" value="P:microtubule-based movement"/>
    <property type="evidence" value="ECO:0007669"/>
    <property type="project" value="InterPro"/>
</dbReference>
<dbReference type="AlphaFoldDB" id="A0A445GI37"/>
<feature type="domain" description="Kinesin motor" evidence="8">
    <location>
        <begin position="87"/>
        <end position="155"/>
    </location>
</feature>
<evidence type="ECO:0000256" key="1">
    <source>
        <dbReference type="ARBA" id="ARBA00004245"/>
    </source>
</evidence>
<evidence type="ECO:0000313" key="10">
    <source>
        <dbReference type="Proteomes" id="UP000289340"/>
    </source>
</evidence>
<dbReference type="EMBL" id="QZWG01000016">
    <property type="protein sequence ID" value="RZB60880.1"/>
    <property type="molecule type" value="Genomic_DNA"/>
</dbReference>
<proteinExistence type="inferred from homology"/>
<keyword evidence="2" id="KW-0963">Cytoplasm</keyword>
<dbReference type="GO" id="GO:0008017">
    <property type="term" value="F:microtubule binding"/>
    <property type="evidence" value="ECO:0007669"/>
    <property type="project" value="InterPro"/>
</dbReference>
<evidence type="ECO:0000313" key="9">
    <source>
        <dbReference type="EMBL" id="RZB60880.1"/>
    </source>
</evidence>
<dbReference type="GO" id="GO:0072686">
    <property type="term" value="C:mitotic spindle"/>
    <property type="evidence" value="ECO:0007669"/>
    <property type="project" value="TreeGrafter"/>
</dbReference>
<keyword evidence="3" id="KW-0505">Motor protein</keyword>
<dbReference type="InterPro" id="IPR001752">
    <property type="entry name" value="Kinesin_motor_dom"/>
</dbReference>
<dbReference type="GO" id="GO:0090307">
    <property type="term" value="P:mitotic spindle assembly"/>
    <property type="evidence" value="ECO:0007669"/>
    <property type="project" value="TreeGrafter"/>
</dbReference>
<keyword evidence="10" id="KW-1185">Reference proteome</keyword>
<dbReference type="PANTHER" id="PTHR47970:SF32">
    <property type="entry name" value="KINESIN-LIKE PROTEIN KIN-5B"/>
    <property type="match status" value="1"/>
</dbReference>
<keyword evidence="4" id="KW-0206">Cytoskeleton</keyword>
<dbReference type="InterPro" id="IPR027417">
    <property type="entry name" value="P-loop_NTPase"/>
</dbReference>
<dbReference type="Pfam" id="PF00225">
    <property type="entry name" value="Kinesin"/>
    <property type="match status" value="1"/>
</dbReference>
<dbReference type="SUPFAM" id="SSF52540">
    <property type="entry name" value="P-loop containing nucleoside triphosphate hydrolases"/>
    <property type="match status" value="1"/>
</dbReference>
<dbReference type="Gene3D" id="3.40.850.10">
    <property type="entry name" value="Kinesin motor domain"/>
    <property type="match status" value="1"/>
</dbReference>
<dbReference type="GO" id="GO:0051231">
    <property type="term" value="P:spindle elongation"/>
    <property type="evidence" value="ECO:0007669"/>
    <property type="project" value="TreeGrafter"/>
</dbReference>
<comment type="caution">
    <text evidence="9">The sequence shown here is derived from an EMBL/GenBank/DDBJ whole genome shotgun (WGS) entry which is preliminary data.</text>
</comment>
<comment type="caution">
    <text evidence="5">Lacks conserved residue(s) required for the propagation of feature annotation.</text>
</comment>
<dbReference type="FunFam" id="3.40.850.10:FF:000279">
    <property type="entry name" value="Uncharacterized protein"/>
    <property type="match status" value="1"/>
</dbReference>
<gene>
    <name evidence="9" type="ORF">D0Y65_043582</name>
</gene>
<evidence type="ECO:0000256" key="5">
    <source>
        <dbReference type="PROSITE-ProRule" id="PRU00283"/>
    </source>
</evidence>
<feature type="region of interest" description="Disordered" evidence="7">
    <location>
        <begin position="1"/>
        <end position="20"/>
    </location>
</feature>
<dbReference type="PANTHER" id="PTHR47970">
    <property type="entry name" value="KINESIN-LIKE PROTEIN KIF11"/>
    <property type="match status" value="1"/>
</dbReference>
<accession>A0A445GI37</accession>
<dbReference type="GO" id="GO:0005524">
    <property type="term" value="F:ATP binding"/>
    <property type="evidence" value="ECO:0007669"/>
    <property type="project" value="InterPro"/>
</dbReference>
<feature type="coiled-coil region" evidence="6">
    <location>
        <begin position="171"/>
        <end position="221"/>
    </location>
</feature>
<evidence type="ECO:0000256" key="7">
    <source>
        <dbReference type="SAM" id="MobiDB-lite"/>
    </source>
</evidence>
<organism evidence="9 10">
    <name type="scientific">Glycine soja</name>
    <name type="common">Wild soybean</name>
    <dbReference type="NCBI Taxonomy" id="3848"/>
    <lineage>
        <taxon>Eukaryota</taxon>
        <taxon>Viridiplantae</taxon>
        <taxon>Streptophyta</taxon>
        <taxon>Embryophyta</taxon>
        <taxon>Tracheophyta</taxon>
        <taxon>Spermatophyta</taxon>
        <taxon>Magnoliopsida</taxon>
        <taxon>eudicotyledons</taxon>
        <taxon>Gunneridae</taxon>
        <taxon>Pentapetalae</taxon>
        <taxon>rosids</taxon>
        <taxon>fabids</taxon>
        <taxon>Fabales</taxon>
        <taxon>Fabaceae</taxon>
        <taxon>Papilionoideae</taxon>
        <taxon>50 kb inversion clade</taxon>
        <taxon>NPAAA clade</taxon>
        <taxon>indigoferoid/millettioid clade</taxon>
        <taxon>Phaseoleae</taxon>
        <taxon>Glycine</taxon>
        <taxon>Glycine subgen. Soja</taxon>
    </lineage>
</organism>
<comment type="subcellular location">
    <subcellularLocation>
        <location evidence="1">Cytoplasm</location>
        <location evidence="1">Cytoskeleton</location>
    </subcellularLocation>
</comment>
<dbReference type="CDD" id="cd22884">
    <property type="entry name" value="TOM22"/>
    <property type="match status" value="1"/>
</dbReference>
<keyword evidence="6" id="KW-0175">Coiled coil</keyword>
<evidence type="ECO:0000256" key="3">
    <source>
        <dbReference type="ARBA" id="ARBA00023175"/>
    </source>
</evidence>
<evidence type="ECO:0000259" key="8">
    <source>
        <dbReference type="PROSITE" id="PS50067"/>
    </source>
</evidence>
<dbReference type="SMART" id="SM00129">
    <property type="entry name" value="KISc"/>
    <property type="match status" value="1"/>
</dbReference>
<dbReference type="GO" id="GO:0005876">
    <property type="term" value="C:spindle microtubule"/>
    <property type="evidence" value="ECO:0007669"/>
    <property type="project" value="TreeGrafter"/>
</dbReference>
<evidence type="ECO:0000256" key="6">
    <source>
        <dbReference type="SAM" id="Coils"/>
    </source>
</evidence>
<evidence type="ECO:0000256" key="4">
    <source>
        <dbReference type="ARBA" id="ARBA00023212"/>
    </source>
</evidence>
<dbReference type="InterPro" id="IPR036961">
    <property type="entry name" value="Kinesin_motor_dom_sf"/>
</dbReference>
<comment type="similarity">
    <text evidence="5">Belongs to the TRAFAC class myosin-kinesin ATPase superfamily. Kinesin family.</text>
</comment>
<dbReference type="GO" id="GO:0008574">
    <property type="term" value="F:plus-end-directed microtubule motor activity"/>
    <property type="evidence" value="ECO:0007669"/>
    <property type="project" value="TreeGrafter"/>
</dbReference>
<protein>
    <submittedName>
        <fullName evidence="9">Kinesin-like protein KIN-5B</fullName>
    </submittedName>
</protein>
<name>A0A445GI37_GLYSO</name>
<evidence type="ECO:0000256" key="2">
    <source>
        <dbReference type="ARBA" id="ARBA00022490"/>
    </source>
</evidence>
<dbReference type="PROSITE" id="PS50067">
    <property type="entry name" value="KINESIN_MOTOR_2"/>
    <property type="match status" value="1"/>
</dbReference>